<evidence type="ECO:0000256" key="1">
    <source>
        <dbReference type="SAM" id="Phobius"/>
    </source>
</evidence>
<dbReference type="AlphaFoldDB" id="A0A1I1ND64"/>
<sequence length="123" mass="13714">MIKRIVLVAVLFMLLFAFGYGVHSAVVDLNLTYSLLNIYLFFAVSAVLVYATVEGVYSKLPNQAGYAYLMMMCLKIGAFVLIFQKSVFHEVVLSQAERINLVVPLFLFLIAEAVVVGKLLNDK</sequence>
<feature type="transmembrane region" description="Helical" evidence="1">
    <location>
        <begin position="99"/>
        <end position="120"/>
    </location>
</feature>
<dbReference type="EMBL" id="FOMI01000002">
    <property type="protein sequence ID" value="SFC95621.1"/>
    <property type="molecule type" value="Genomic_DNA"/>
</dbReference>
<keyword evidence="3" id="KW-1185">Reference proteome</keyword>
<dbReference type="OrthoDB" id="981687at2"/>
<accession>A0A1I1ND64</accession>
<feature type="transmembrane region" description="Helical" evidence="1">
    <location>
        <begin position="65"/>
        <end position="87"/>
    </location>
</feature>
<evidence type="ECO:0000313" key="3">
    <source>
        <dbReference type="Proteomes" id="UP000199439"/>
    </source>
</evidence>
<protein>
    <submittedName>
        <fullName evidence="2">Uncharacterized protein</fullName>
    </submittedName>
</protein>
<keyword evidence="1" id="KW-1133">Transmembrane helix</keyword>
<keyword evidence="1" id="KW-0812">Transmembrane</keyword>
<feature type="transmembrane region" description="Helical" evidence="1">
    <location>
        <begin position="34"/>
        <end position="53"/>
    </location>
</feature>
<name>A0A1I1ND64_9FLAO</name>
<dbReference type="STRING" id="870482.SAMN04487987_102216"/>
<dbReference type="Proteomes" id="UP000199439">
    <property type="component" value="Unassembled WGS sequence"/>
</dbReference>
<dbReference type="RefSeq" id="WP_092849280.1">
    <property type="nucleotide sequence ID" value="NZ_FOMI01000002.1"/>
</dbReference>
<dbReference type="Pfam" id="PF19665">
    <property type="entry name" value="DUF6168"/>
    <property type="match status" value="1"/>
</dbReference>
<reference evidence="3" key="1">
    <citation type="submission" date="2016-10" db="EMBL/GenBank/DDBJ databases">
        <authorList>
            <person name="Varghese N."/>
            <person name="Submissions S."/>
        </authorList>
    </citation>
    <scope>NUCLEOTIDE SEQUENCE [LARGE SCALE GENOMIC DNA]</scope>
    <source>
        <strain evidence="3">DSM 25730</strain>
    </source>
</reference>
<gene>
    <name evidence="2" type="ORF">SAMN04487987_102216</name>
</gene>
<proteinExistence type="predicted"/>
<evidence type="ECO:0000313" key="2">
    <source>
        <dbReference type="EMBL" id="SFC95621.1"/>
    </source>
</evidence>
<keyword evidence="1" id="KW-0472">Membrane</keyword>
<organism evidence="2 3">
    <name type="scientific">Algibacter pectinivorans</name>
    <dbReference type="NCBI Taxonomy" id="870482"/>
    <lineage>
        <taxon>Bacteria</taxon>
        <taxon>Pseudomonadati</taxon>
        <taxon>Bacteroidota</taxon>
        <taxon>Flavobacteriia</taxon>
        <taxon>Flavobacteriales</taxon>
        <taxon>Flavobacteriaceae</taxon>
        <taxon>Algibacter</taxon>
    </lineage>
</organism>
<dbReference type="InterPro" id="IPR046166">
    <property type="entry name" value="DUF6168"/>
</dbReference>